<dbReference type="Pfam" id="PF08890">
    <property type="entry name" value="Phage_TAC_5"/>
    <property type="match status" value="1"/>
</dbReference>
<dbReference type="InterPro" id="IPR014986">
    <property type="entry name" value="XkdN-like"/>
</dbReference>
<protein>
    <submittedName>
        <fullName evidence="1">Phage portal protein</fullName>
    </submittedName>
</protein>
<accession>A0A419SFI6</accession>
<name>A0A419SFI6_9BACL</name>
<dbReference type="AlphaFoldDB" id="A0A419SFI6"/>
<dbReference type="OrthoDB" id="1807498at2"/>
<proteinExistence type="predicted"/>
<dbReference type="EMBL" id="MCHY01000009">
    <property type="protein sequence ID" value="RKD22546.1"/>
    <property type="molecule type" value="Genomic_DNA"/>
</dbReference>
<dbReference type="Gene3D" id="3.30.2220.30">
    <property type="match status" value="1"/>
</dbReference>
<organism evidence="1 2">
    <name type="scientific">Ammoniphilus oxalaticus</name>
    <dbReference type="NCBI Taxonomy" id="66863"/>
    <lineage>
        <taxon>Bacteria</taxon>
        <taxon>Bacillati</taxon>
        <taxon>Bacillota</taxon>
        <taxon>Bacilli</taxon>
        <taxon>Bacillales</taxon>
        <taxon>Paenibacillaceae</taxon>
        <taxon>Aneurinibacillus group</taxon>
        <taxon>Ammoniphilus</taxon>
    </lineage>
</organism>
<evidence type="ECO:0000313" key="1">
    <source>
        <dbReference type="EMBL" id="RKD22546.1"/>
    </source>
</evidence>
<dbReference type="RefSeq" id="WP_120190017.1">
    <property type="nucleotide sequence ID" value="NZ_MCHY01000009.1"/>
</dbReference>
<dbReference type="InterPro" id="IPR038559">
    <property type="entry name" value="XkdN-like_sf"/>
</dbReference>
<reference evidence="1 2" key="1">
    <citation type="submission" date="2016-08" db="EMBL/GenBank/DDBJ databases">
        <title>Novel Firmicute Genomes.</title>
        <authorList>
            <person name="Poppleton D.I."/>
            <person name="Gribaldo S."/>
        </authorList>
    </citation>
    <scope>NUCLEOTIDE SEQUENCE [LARGE SCALE GENOMIC DNA]</scope>
    <source>
        <strain evidence="1 2">RAOx-1</strain>
    </source>
</reference>
<comment type="caution">
    <text evidence="1">The sequence shown here is derived from an EMBL/GenBank/DDBJ whole genome shotgun (WGS) entry which is preliminary data.</text>
</comment>
<sequence length="133" mass="14887">MGSFAAFMKGNVRQAENVKLKLERFDELIELRPIGSKEDDEIKSNCFVNKLGRKGKQERVFDPIKYNRGISVASIVSPDLNNEELQNSYGVRGADNLFAEMFLAGEANQILEEVMEISGIGDDINDDVEEAKN</sequence>
<dbReference type="Proteomes" id="UP000284219">
    <property type="component" value="Unassembled WGS sequence"/>
</dbReference>
<keyword evidence="2" id="KW-1185">Reference proteome</keyword>
<gene>
    <name evidence="1" type="ORF">BEP19_09805</name>
</gene>
<evidence type="ECO:0000313" key="2">
    <source>
        <dbReference type="Proteomes" id="UP000284219"/>
    </source>
</evidence>